<proteinExistence type="predicted"/>
<dbReference type="EMBL" id="NHTK01000051">
    <property type="protein sequence ID" value="PPR08261.1"/>
    <property type="molecule type" value="Genomic_DNA"/>
</dbReference>
<organism evidence="1 2">
    <name type="scientific">Panaeolus cyanescens</name>
    <dbReference type="NCBI Taxonomy" id="181874"/>
    <lineage>
        <taxon>Eukaryota</taxon>
        <taxon>Fungi</taxon>
        <taxon>Dikarya</taxon>
        <taxon>Basidiomycota</taxon>
        <taxon>Agaricomycotina</taxon>
        <taxon>Agaricomycetes</taxon>
        <taxon>Agaricomycetidae</taxon>
        <taxon>Agaricales</taxon>
        <taxon>Agaricineae</taxon>
        <taxon>Galeropsidaceae</taxon>
        <taxon>Panaeolus</taxon>
    </lineage>
</organism>
<keyword evidence="2" id="KW-1185">Reference proteome</keyword>
<dbReference type="OrthoDB" id="3261690at2759"/>
<dbReference type="AlphaFoldDB" id="A0A409YZ26"/>
<reference evidence="1 2" key="1">
    <citation type="journal article" date="2018" name="Evol. Lett.">
        <title>Horizontal gene cluster transfer increased hallucinogenic mushroom diversity.</title>
        <authorList>
            <person name="Reynolds H.T."/>
            <person name="Vijayakumar V."/>
            <person name="Gluck-Thaler E."/>
            <person name="Korotkin H.B."/>
            <person name="Matheny P.B."/>
            <person name="Slot J.C."/>
        </authorList>
    </citation>
    <scope>NUCLEOTIDE SEQUENCE [LARGE SCALE GENOMIC DNA]</scope>
    <source>
        <strain evidence="1 2">2629</strain>
    </source>
</reference>
<dbReference type="STRING" id="181874.A0A409YZ26"/>
<comment type="caution">
    <text evidence="1">The sequence shown here is derived from an EMBL/GenBank/DDBJ whole genome shotgun (WGS) entry which is preliminary data.</text>
</comment>
<dbReference type="InParanoid" id="A0A409YZ26"/>
<name>A0A409YZ26_9AGAR</name>
<accession>A0A409YZ26</accession>
<evidence type="ECO:0000313" key="2">
    <source>
        <dbReference type="Proteomes" id="UP000284842"/>
    </source>
</evidence>
<sequence>MQIKHRDIIGVPLYRWVQIYDEFRDSESSFNNCSPAFQAARFGLTGVDQDEVIAVQCNSAKIGTNGTKPYIRRDFDSVLGYTRRWPLRTDIHFYPLPPPKRTLKSLVHVKYPRFKVPSPTGGPDIEKALDPGRVPNFLFATFGLRGSIRIHFPRLYDSGLENNQVPRDKLMLLYDLAIRPAAKEVIPEAWARNFVWGVEIRGIKDACFHDLDADDFLIEEAFDSATQTINLRAGSCWYIDVGLEFLIEDRALLWSLDQHANVLMRCLGINELSAHRLIQSTKFTAHPSTQLHALSGFKANTYQCQGSHGCVYVQAYTTDKSQTYHPEGLHYGKAITPLQAINGIPPVFCRNLEETYDSARSNVDVATRLEMRVPIEKVAAVLIRPHDSIWQDMVSYPRQLWWAYRSIKLASATQMLIEINSQPRVIRASLPILTLVLGLVYIINSIHSAPQDDSNNRRIRDCVLPLTHDATMGDVLSDDMIGEEDPNSPIGMVYAPGGNILLHPILDPRDGMTFKYKTIIDDRAFFFAFQCLPQFARTKLWPATGLPGQGFDASHVPQRKGKTRARPQTDAMLPIPPSLQQFQDILVPREVTTEELVLDMTPLSLAPDSLTTAMTTILNQFASDIMQKMPNPKAGSASALGIRQYCDLTQSERASLVLEDLKITDDFTRLFNCARYCRPTDQEWLTVVKYLFPDQGHLSGTTVRHLQTCRYFISWKELIADIDTASAKRAVDEMRRLIMELPWLPASSCDRLWRTDKAAGRWTFIPPHLDKPGNPAPRIYLKPGTTYIPWIRNTEEERRRRLLEELGLQREEEEEESDAE</sequence>
<dbReference type="Proteomes" id="UP000284842">
    <property type="component" value="Unassembled WGS sequence"/>
</dbReference>
<gene>
    <name evidence="1" type="ORF">CVT24_001173</name>
</gene>
<protein>
    <submittedName>
        <fullName evidence="1">Uncharacterized protein</fullName>
    </submittedName>
</protein>
<evidence type="ECO:0000313" key="1">
    <source>
        <dbReference type="EMBL" id="PPR08261.1"/>
    </source>
</evidence>